<dbReference type="Gene3D" id="1.10.238.10">
    <property type="entry name" value="EF-hand"/>
    <property type="match status" value="1"/>
</dbReference>
<proteinExistence type="inferred from homology"/>
<gene>
    <name evidence="15" type="ORF">SteCoe_20317</name>
</gene>
<comment type="similarity">
    <text evidence="12">Belongs to the calcium channel alpha-1 subunit (TC 1.A.1.11) family.</text>
</comment>
<keyword evidence="4" id="KW-0677">Repeat</keyword>
<evidence type="ECO:0000256" key="9">
    <source>
        <dbReference type="ARBA" id="ARBA00023180"/>
    </source>
</evidence>
<feature type="domain" description="Ion transport" evidence="14">
    <location>
        <begin position="676"/>
        <end position="907"/>
    </location>
</feature>
<dbReference type="Gene3D" id="1.20.120.350">
    <property type="entry name" value="Voltage-gated potassium channels. Chain C"/>
    <property type="match status" value="4"/>
</dbReference>
<dbReference type="GO" id="GO:0001518">
    <property type="term" value="C:voltage-gated sodium channel complex"/>
    <property type="evidence" value="ECO:0007669"/>
    <property type="project" value="TreeGrafter"/>
</dbReference>
<dbReference type="Gene3D" id="1.10.287.70">
    <property type="match status" value="4"/>
</dbReference>
<keyword evidence="3 13" id="KW-0812">Transmembrane</keyword>
<feature type="domain" description="Ion transport" evidence="14">
    <location>
        <begin position="1316"/>
        <end position="1554"/>
    </location>
</feature>
<feature type="domain" description="Ion transport" evidence="14">
    <location>
        <begin position="88"/>
        <end position="340"/>
    </location>
</feature>
<evidence type="ECO:0000256" key="3">
    <source>
        <dbReference type="ARBA" id="ARBA00022692"/>
    </source>
</evidence>
<feature type="transmembrane region" description="Helical" evidence="13">
    <location>
        <begin position="1344"/>
        <end position="1365"/>
    </location>
</feature>
<accession>A0A1R2BSB1</accession>
<dbReference type="Pfam" id="PF00520">
    <property type="entry name" value="Ion_trans"/>
    <property type="match status" value="4"/>
</dbReference>
<evidence type="ECO:0000256" key="2">
    <source>
        <dbReference type="ARBA" id="ARBA00022448"/>
    </source>
</evidence>
<dbReference type="PANTHER" id="PTHR10037">
    <property type="entry name" value="VOLTAGE-GATED CATION CHANNEL CALCIUM AND SODIUM"/>
    <property type="match status" value="1"/>
</dbReference>
<sequence length="1765" mass="203973">MNSISIIKGLRRKTKRSKHKIKNQTIDAELETSSIKQEYKDIVALREMTVYEKIDSYESPRYFLELRKAIMRIRAGLSELCMKTVVNTFFEIFIMLVILMNVVSLALNGSSNNPQGPMQYLELFYLIVYTIEAQLKILAYGFIINRGSYMRDLWNYIDIAIVISGWIDLTMETRGVKLTALRVLRILRPLRGITSIKGLRVIIRALFYSAKQFTASISLLIIFLLIFAVAGIQIWSGSLKWRCLNIKTGVFNTKSCGSATCEKGYECAYSLENPNSGSTNFDNLLYSFLTVFQCITLEGWTDTMFYVVEVYNFSAIFFFVILVFTGAYLLISLTLVVIKSALTNSIKVVNSRFESDEMDELDTNDLAGHLKKLLMSNSEVFDISSSGVYSDSDMLRVSNDDNKEDEDFEEDHLKVREEYEDENNAMQGDNEDLGSNKLTIEKISHFTPTAESGYQATSRSSGYKRSNSMKMMDFSTQGRAKRLENLYTLTPMISRMNSSIRVSKKLIEKLQSEGDLVPIIHYVDIKSSSSKDVYPEDNIGKFTVKGDLYEFSYRKTGENDYVKVLFEHETEEIELFYEHNKFLGSNQKIIGSFSGKHSSRKTFFRMKVNVKDFIGKVYKNDLHTLKIIGDQSQVNSEKTCEALENSLSLMKYIIFEKGPGGAWAKLVWPLQQFISNKYFNNTIYICIIANTIVLSIDHYGISITLLSTLNFMNTIFTFIFGAELLLRILSLGLKKFSRDFMNYLDFVIVASSLIEFSLLSGSKSVISAFRAVRIFKLMRVIRVAKLFRYLKSMRHIIFIISKSISKFAYVAILLFLFVIVYSLLGMEIFGDHLVNPRQSRSSFDNFYWAFLSIFQVLTIENWQNLLYDIMSSSIGPLSAFFLVSWVFLGNFILLNLFLAILLDAFTTDDTEDEPVKNDLRATKALNSGFNSRNLFFKSFDGKAQKKREETLKIIDDLPDISSESDILKQSADKNIDRFDKIDCEKSYFIFSKLSKLRILCNKIVNNEKFEILILVIIAISSIKIVIETYSISSPSFPIIMSYIDLSLTICFILEFLIKSINSGFFYDKGSYINDIWNVIDFTIIVLSIADLLLITVSFNYLKIFRLVRTFRALRFISHNMSMKTVIKALLQSIVAILNVVVVCLIIWIMFAIFGVSLFAGKLYNCSNSQITTMTECLENGFNWESEFPNYDNLINAMITLFIVSSEEGWPDIMYSAIDATDIGKAPEKDYNPLAGLYFVFFIFFGTFFFMNLFIGVVFEKFSEASKHESSLASIILTKDQMFWIELQSLILKSTPWADFLVPKTSLGKFCYKLTRHSYFEIFIMVCILLNMCGMAIIYDGASRNYILAIEISNLCFTFVFILEAILKIIGYRKFYFKSAWNRFDFLVAAISFIDLILTYTMSSSIILLRSGPQLLKIVKLLRISRLFRLFRTLRPLQTMLTIMKHSLPAIFNVLSLMLLIFFIYAIMGVYLFSDITNGDIINEYNNFSNFSMAMLILFRCATGENWYLIMHDCSKTLGTASSYIFFCSFISVSSFIMLNLFIMVILQNYDDYQSNPHSVLKVFNKDIRRFKNAWSIYSKGDGLRVNYTDLPDIMYELGLKFGISRDLPREKVLQYLSVMKLHIQHEGFVHYNDFLFAVMKKKYAEKLFRRADRQTSKIVAKENANTLMKLRMMRKKYNEDKMNNFKKSRDENFFIGMIYVKRIFKAWRCWIYRRRLRRLSRKSCESITPRFTEEDFPGTNSENIFMATEVNQEESRSYDAEIFNE</sequence>
<evidence type="ECO:0000259" key="14">
    <source>
        <dbReference type="Pfam" id="PF00520"/>
    </source>
</evidence>
<evidence type="ECO:0000256" key="4">
    <source>
        <dbReference type="ARBA" id="ARBA00022737"/>
    </source>
</evidence>
<evidence type="ECO:0000256" key="10">
    <source>
        <dbReference type="ARBA" id="ARBA00023303"/>
    </source>
</evidence>
<dbReference type="GO" id="GO:0005245">
    <property type="term" value="F:voltage-gated calcium channel activity"/>
    <property type="evidence" value="ECO:0007669"/>
    <property type="project" value="InterPro"/>
</dbReference>
<dbReference type="SUPFAM" id="SSF47473">
    <property type="entry name" value="EF-hand"/>
    <property type="match status" value="1"/>
</dbReference>
<feature type="transmembrane region" description="Helical" evidence="13">
    <location>
        <begin position="1492"/>
        <end position="1510"/>
    </location>
</feature>
<evidence type="ECO:0000256" key="1">
    <source>
        <dbReference type="ARBA" id="ARBA00004141"/>
    </source>
</evidence>
<feature type="transmembrane region" description="Helical" evidence="13">
    <location>
        <begin position="213"/>
        <end position="235"/>
    </location>
</feature>
<evidence type="ECO:0000256" key="5">
    <source>
        <dbReference type="ARBA" id="ARBA00022882"/>
    </source>
</evidence>
<dbReference type="GO" id="GO:0046872">
    <property type="term" value="F:metal ion binding"/>
    <property type="evidence" value="ECO:0007669"/>
    <property type="project" value="UniProtKB-KW"/>
</dbReference>
<keyword evidence="12" id="KW-0107">Calcium channel</keyword>
<dbReference type="InterPro" id="IPR043203">
    <property type="entry name" value="VGCC_Ca_Na"/>
</dbReference>
<keyword evidence="12" id="KW-0109">Calcium transport</keyword>
<keyword evidence="7" id="KW-0406">Ion transport</keyword>
<feature type="transmembrane region" description="Helical" evidence="13">
    <location>
        <begin position="1038"/>
        <end position="1057"/>
    </location>
</feature>
<feature type="binding site" evidence="11">
    <location>
        <position position="860"/>
    </location>
    <ligand>
        <name>Ca(2+)</name>
        <dbReference type="ChEBI" id="CHEBI:29108"/>
    </ligand>
</feature>
<dbReference type="InterPro" id="IPR027359">
    <property type="entry name" value="Volt_channel_dom_sf"/>
</dbReference>
<dbReference type="Proteomes" id="UP000187209">
    <property type="component" value="Unassembled WGS sequence"/>
</dbReference>
<evidence type="ECO:0000256" key="6">
    <source>
        <dbReference type="ARBA" id="ARBA00022989"/>
    </source>
</evidence>
<dbReference type="GO" id="GO:0005891">
    <property type="term" value="C:voltage-gated calcium channel complex"/>
    <property type="evidence" value="ECO:0007669"/>
    <property type="project" value="InterPro"/>
</dbReference>
<dbReference type="InterPro" id="IPR011992">
    <property type="entry name" value="EF-hand-dom_pair"/>
</dbReference>
<feature type="transmembrane region" description="Helical" evidence="13">
    <location>
        <begin position="1450"/>
        <end position="1472"/>
    </location>
</feature>
<evidence type="ECO:0000256" key="11">
    <source>
        <dbReference type="PIRSR" id="PIRSR602077-1"/>
    </source>
</evidence>
<feature type="transmembrane region" description="Helical" evidence="13">
    <location>
        <begin position="879"/>
        <end position="902"/>
    </location>
</feature>
<keyword evidence="6 13" id="KW-1133">Transmembrane helix</keyword>
<feature type="transmembrane region" description="Helical" evidence="13">
    <location>
        <begin position="80"/>
        <end position="103"/>
    </location>
</feature>
<feature type="binding site" evidence="11">
    <location>
        <position position="298"/>
    </location>
    <ligand>
        <name>Ca(2+)</name>
        <dbReference type="ChEBI" id="CHEBI:29108"/>
    </ligand>
</feature>
<dbReference type="FunFam" id="1.20.120.350:FF:000009">
    <property type="entry name" value="Voltage-dependent T-type calcium channel subunit alpha"/>
    <property type="match status" value="1"/>
</dbReference>
<organism evidence="15 16">
    <name type="scientific">Stentor coeruleus</name>
    <dbReference type="NCBI Taxonomy" id="5963"/>
    <lineage>
        <taxon>Eukaryota</taxon>
        <taxon>Sar</taxon>
        <taxon>Alveolata</taxon>
        <taxon>Ciliophora</taxon>
        <taxon>Postciliodesmatophora</taxon>
        <taxon>Heterotrichea</taxon>
        <taxon>Heterotrichida</taxon>
        <taxon>Stentoridae</taxon>
        <taxon>Stentor</taxon>
    </lineage>
</organism>
<feature type="transmembrane region" description="Helical" evidence="13">
    <location>
        <begin position="1385"/>
        <end position="1408"/>
    </location>
</feature>
<evidence type="ECO:0000256" key="13">
    <source>
        <dbReference type="SAM" id="Phobius"/>
    </source>
</evidence>
<feature type="transmembrane region" description="Helical" evidence="13">
    <location>
        <begin position="1236"/>
        <end position="1258"/>
    </location>
</feature>
<keyword evidence="5 12" id="KW-0851">Voltage-gated channel</keyword>
<dbReference type="PANTHER" id="PTHR10037:SF62">
    <property type="entry name" value="SODIUM CHANNEL PROTEIN 60E"/>
    <property type="match status" value="1"/>
</dbReference>
<dbReference type="PRINTS" id="PR00167">
    <property type="entry name" value="CACHANNEL"/>
</dbReference>
<dbReference type="OrthoDB" id="431720at2759"/>
<keyword evidence="8 13" id="KW-0472">Membrane</keyword>
<evidence type="ECO:0000313" key="15">
    <source>
        <dbReference type="EMBL" id="OMJ79640.1"/>
    </source>
</evidence>
<feature type="domain" description="Ion transport" evidence="14">
    <location>
        <begin position="1009"/>
        <end position="1268"/>
    </location>
</feature>
<evidence type="ECO:0000313" key="16">
    <source>
        <dbReference type="Proteomes" id="UP000187209"/>
    </source>
</evidence>
<feature type="transmembrane region" description="Helical" evidence="13">
    <location>
        <begin position="313"/>
        <end position="338"/>
    </location>
</feature>
<feature type="binding site" evidence="11">
    <location>
        <position position="1207"/>
    </location>
    <ligand>
        <name>Ca(2+)</name>
        <dbReference type="ChEBI" id="CHEBI:29108"/>
    </ligand>
</feature>
<keyword evidence="9" id="KW-0325">Glycoprotein</keyword>
<feature type="transmembrane region" description="Helical" evidence="13">
    <location>
        <begin position="123"/>
        <end position="143"/>
    </location>
</feature>
<evidence type="ECO:0000256" key="12">
    <source>
        <dbReference type="RuleBase" id="RU003808"/>
    </source>
</evidence>
<feature type="transmembrane region" description="Helical" evidence="13">
    <location>
        <begin position="1077"/>
        <end position="1101"/>
    </location>
</feature>
<keyword evidence="16" id="KW-1185">Reference proteome</keyword>
<dbReference type="EMBL" id="MPUH01000461">
    <property type="protein sequence ID" value="OMJ79640.1"/>
    <property type="molecule type" value="Genomic_DNA"/>
</dbReference>
<dbReference type="FunFam" id="1.10.287.70:FF:000117">
    <property type="entry name" value="Voltage-gated Ca2+ channel, alpha subunit"/>
    <property type="match status" value="1"/>
</dbReference>
<reference evidence="15 16" key="1">
    <citation type="submission" date="2016-11" db="EMBL/GenBank/DDBJ databases">
        <title>The macronuclear genome of Stentor coeruleus: a giant cell with tiny introns.</title>
        <authorList>
            <person name="Slabodnick M."/>
            <person name="Ruby J.G."/>
            <person name="Reiff S.B."/>
            <person name="Swart E.C."/>
            <person name="Gosai S."/>
            <person name="Prabakaran S."/>
            <person name="Witkowska E."/>
            <person name="Larue G.E."/>
            <person name="Fisher S."/>
            <person name="Freeman R.M."/>
            <person name="Gunawardena J."/>
            <person name="Chu W."/>
            <person name="Stover N.A."/>
            <person name="Gregory B.D."/>
            <person name="Nowacki M."/>
            <person name="Derisi J."/>
            <person name="Roy S.W."/>
            <person name="Marshall W.F."/>
            <person name="Sood P."/>
        </authorList>
    </citation>
    <scope>NUCLEOTIDE SEQUENCE [LARGE SCALE GENOMIC DNA]</scope>
    <source>
        <strain evidence="15">WM001</strain>
    </source>
</reference>
<feature type="transmembrane region" description="Helical" evidence="13">
    <location>
        <begin position="1128"/>
        <end position="1153"/>
    </location>
</feature>
<protein>
    <recommendedName>
        <fullName evidence="14">Ion transport domain-containing protein</fullName>
    </recommendedName>
</protein>
<feature type="transmembrane region" description="Helical" evidence="13">
    <location>
        <begin position="1318"/>
        <end position="1338"/>
    </location>
</feature>
<dbReference type="InterPro" id="IPR002077">
    <property type="entry name" value="VDCCAlpha1"/>
</dbReference>
<feature type="transmembrane region" description="Helical" evidence="13">
    <location>
        <begin position="678"/>
        <end position="696"/>
    </location>
</feature>
<feature type="transmembrane region" description="Helical" evidence="13">
    <location>
        <begin position="1009"/>
        <end position="1026"/>
    </location>
</feature>
<evidence type="ECO:0000256" key="7">
    <source>
        <dbReference type="ARBA" id="ARBA00023065"/>
    </source>
</evidence>
<dbReference type="GO" id="GO:0005248">
    <property type="term" value="F:voltage-gated sodium channel activity"/>
    <property type="evidence" value="ECO:0007669"/>
    <property type="project" value="TreeGrafter"/>
</dbReference>
<feature type="transmembrane region" description="Helical" evidence="13">
    <location>
        <begin position="1522"/>
        <end position="1546"/>
    </location>
</feature>
<dbReference type="InterPro" id="IPR005821">
    <property type="entry name" value="Ion_trans_dom"/>
</dbReference>
<keyword evidence="11" id="KW-0479">Metal-binding</keyword>
<name>A0A1R2BSB1_9CILI</name>
<keyword evidence="10" id="KW-0407">Ion channel</keyword>
<evidence type="ECO:0000256" key="8">
    <source>
        <dbReference type="ARBA" id="ARBA00023136"/>
    </source>
</evidence>
<feature type="transmembrane region" description="Helical" evidence="13">
    <location>
        <begin position="807"/>
        <end position="826"/>
    </location>
</feature>
<keyword evidence="2" id="KW-0813">Transport</keyword>
<comment type="subcellular location">
    <subcellularLocation>
        <location evidence="1 12">Membrane</location>
        <topology evidence="1 12">Multi-pass membrane protein</topology>
    </subcellularLocation>
</comment>
<keyword evidence="11 12" id="KW-0106">Calcium</keyword>
<comment type="caution">
    <text evidence="15">The sequence shown here is derived from an EMBL/GenBank/DDBJ whole genome shotgun (WGS) entry which is preliminary data.</text>
</comment>
<feature type="transmembrane region" description="Helical" evidence="13">
    <location>
        <begin position="708"/>
        <end position="728"/>
    </location>
</feature>
<dbReference type="SUPFAM" id="SSF81324">
    <property type="entry name" value="Voltage-gated potassium channels"/>
    <property type="match status" value="4"/>
</dbReference>